<comment type="caution">
    <text evidence="2">The sequence shown here is derived from an EMBL/GenBank/DDBJ whole genome shotgun (WGS) entry which is preliminary data.</text>
</comment>
<gene>
    <name evidence="2" type="ORF">E2C01_066454</name>
</gene>
<sequence>MKRALEEVREDSDEAKKQVKQFELILNGKEERTVIDNKRELKDEPDKIKCKVFDAETKIGDLTKKWGKFRVEFEDMREKMEKMFEGRGTRKQEEIMSSFSICKKAQGDDQDHDKKKDVWIY</sequence>
<keyword evidence="3" id="KW-1185">Reference proteome</keyword>
<proteinExistence type="predicted"/>
<organism evidence="2 3">
    <name type="scientific">Portunus trituberculatus</name>
    <name type="common">Swimming crab</name>
    <name type="synonym">Neptunus trituberculatus</name>
    <dbReference type="NCBI Taxonomy" id="210409"/>
    <lineage>
        <taxon>Eukaryota</taxon>
        <taxon>Metazoa</taxon>
        <taxon>Ecdysozoa</taxon>
        <taxon>Arthropoda</taxon>
        <taxon>Crustacea</taxon>
        <taxon>Multicrustacea</taxon>
        <taxon>Malacostraca</taxon>
        <taxon>Eumalacostraca</taxon>
        <taxon>Eucarida</taxon>
        <taxon>Decapoda</taxon>
        <taxon>Pleocyemata</taxon>
        <taxon>Brachyura</taxon>
        <taxon>Eubrachyura</taxon>
        <taxon>Portunoidea</taxon>
        <taxon>Portunidae</taxon>
        <taxon>Portuninae</taxon>
        <taxon>Portunus</taxon>
    </lineage>
</organism>
<accession>A0A5B7HI79</accession>
<feature type="coiled-coil region" evidence="1">
    <location>
        <begin position="1"/>
        <end position="32"/>
    </location>
</feature>
<dbReference type="EMBL" id="VSRR010034244">
    <property type="protein sequence ID" value="MPC72160.1"/>
    <property type="molecule type" value="Genomic_DNA"/>
</dbReference>
<name>A0A5B7HI79_PORTR</name>
<protein>
    <submittedName>
        <fullName evidence="2">Uncharacterized protein</fullName>
    </submittedName>
</protein>
<evidence type="ECO:0000313" key="2">
    <source>
        <dbReference type="EMBL" id="MPC72160.1"/>
    </source>
</evidence>
<reference evidence="2 3" key="1">
    <citation type="submission" date="2019-05" db="EMBL/GenBank/DDBJ databases">
        <title>Another draft genome of Portunus trituberculatus and its Hox gene families provides insights of decapod evolution.</title>
        <authorList>
            <person name="Jeong J.-H."/>
            <person name="Song I."/>
            <person name="Kim S."/>
            <person name="Choi T."/>
            <person name="Kim D."/>
            <person name="Ryu S."/>
            <person name="Kim W."/>
        </authorList>
    </citation>
    <scope>NUCLEOTIDE SEQUENCE [LARGE SCALE GENOMIC DNA]</scope>
    <source>
        <tissue evidence="2">Muscle</tissue>
    </source>
</reference>
<keyword evidence="1" id="KW-0175">Coiled coil</keyword>
<evidence type="ECO:0000256" key="1">
    <source>
        <dbReference type="SAM" id="Coils"/>
    </source>
</evidence>
<dbReference type="Proteomes" id="UP000324222">
    <property type="component" value="Unassembled WGS sequence"/>
</dbReference>
<dbReference type="AlphaFoldDB" id="A0A5B7HI79"/>
<evidence type="ECO:0000313" key="3">
    <source>
        <dbReference type="Proteomes" id="UP000324222"/>
    </source>
</evidence>